<reference evidence="1 3" key="2">
    <citation type="submission" date="2019-07" db="EMBL/GenBank/DDBJ databases">
        <title>Genome sequencing of Bacteroides fragilis.</title>
        <authorList>
            <person name="Galasyn E.V."/>
            <person name="Ruoff K.L."/>
            <person name="Price C.E."/>
            <person name="Valls R.A."/>
            <person name="O'Toole G.A."/>
        </authorList>
    </citation>
    <scope>NUCLEOTIDE SEQUENCE [LARGE SCALE GENOMIC DNA]</scope>
    <source>
        <strain evidence="1 3">AD135F_1B</strain>
    </source>
</reference>
<dbReference type="Proteomes" id="UP000319026">
    <property type="component" value="Unassembled WGS sequence"/>
</dbReference>
<sequence>MNRLPLSMERSIKSIIEKTKCSIHGKHPEVTFTQQGFNVSCCCCCEKFRKDTISKCQEAIGEALQEQLSKAFKRLK</sequence>
<proteinExistence type="predicted"/>
<dbReference type="EMBL" id="VOHV01000004">
    <property type="protein sequence ID" value="TWV41699.1"/>
    <property type="molecule type" value="Genomic_DNA"/>
</dbReference>
<reference evidence="2 4" key="1">
    <citation type="submission" date="2019-07" db="EMBL/GenBank/DDBJ databases">
        <title>Genome Sequencing of Bacteroides fragilis.</title>
        <authorList>
            <person name="Pinto K.M."/>
            <person name="Ruoff K.L."/>
            <person name="Price C.E."/>
            <person name="Valls R.A."/>
            <person name="O'Toole G.A."/>
        </authorList>
    </citation>
    <scope>NUCLEOTIDE SEQUENCE [LARGE SCALE GENOMIC DNA]</scope>
    <source>
        <strain evidence="2 4">AD135F_3B</strain>
    </source>
</reference>
<accession>A0AB38PVR4</accession>
<organism evidence="2 4">
    <name type="scientific">Bacteroides fragilis</name>
    <dbReference type="NCBI Taxonomy" id="817"/>
    <lineage>
        <taxon>Bacteria</taxon>
        <taxon>Pseudomonadati</taxon>
        <taxon>Bacteroidota</taxon>
        <taxon>Bacteroidia</taxon>
        <taxon>Bacteroidales</taxon>
        <taxon>Bacteroidaceae</taxon>
        <taxon>Bacteroides</taxon>
    </lineage>
</organism>
<evidence type="ECO:0000313" key="1">
    <source>
        <dbReference type="EMBL" id="TWV41699.1"/>
    </source>
</evidence>
<protein>
    <submittedName>
        <fullName evidence="2">Uncharacterized protein</fullName>
    </submittedName>
</protein>
<evidence type="ECO:0000313" key="2">
    <source>
        <dbReference type="EMBL" id="TWV51319.1"/>
    </source>
</evidence>
<evidence type="ECO:0000313" key="3">
    <source>
        <dbReference type="Proteomes" id="UP000315444"/>
    </source>
</evidence>
<dbReference type="RefSeq" id="WP_146331776.1">
    <property type="nucleotide sequence ID" value="NZ_VOHV01000004.1"/>
</dbReference>
<evidence type="ECO:0000313" key="4">
    <source>
        <dbReference type="Proteomes" id="UP000319026"/>
    </source>
</evidence>
<gene>
    <name evidence="2" type="ORF">FSA03_06830</name>
    <name evidence="1" type="ORF">FSA06_11770</name>
</gene>
<dbReference type="Proteomes" id="UP000315444">
    <property type="component" value="Unassembled WGS sequence"/>
</dbReference>
<dbReference type="EMBL" id="VOHT01000002">
    <property type="protein sequence ID" value="TWV51319.1"/>
    <property type="molecule type" value="Genomic_DNA"/>
</dbReference>
<comment type="caution">
    <text evidence="2">The sequence shown here is derived from an EMBL/GenBank/DDBJ whole genome shotgun (WGS) entry which is preliminary data.</text>
</comment>
<name>A0AB38PVR4_BACFG</name>
<dbReference type="AlphaFoldDB" id="A0AB38PVR4"/>